<evidence type="ECO:0000313" key="2">
    <source>
        <dbReference type="Proteomes" id="UP000431269"/>
    </source>
</evidence>
<organism evidence="1 2">
    <name type="scientific">Terricaulis silvestris</name>
    <dbReference type="NCBI Taxonomy" id="2686094"/>
    <lineage>
        <taxon>Bacteria</taxon>
        <taxon>Pseudomonadati</taxon>
        <taxon>Pseudomonadota</taxon>
        <taxon>Alphaproteobacteria</taxon>
        <taxon>Caulobacterales</taxon>
        <taxon>Caulobacteraceae</taxon>
        <taxon>Terricaulis</taxon>
    </lineage>
</organism>
<evidence type="ECO:0008006" key="3">
    <source>
        <dbReference type="Google" id="ProtNLM"/>
    </source>
</evidence>
<gene>
    <name evidence="1" type="ORF">DSM104635_02582</name>
</gene>
<sequence length="158" mass="17583">MRADLMKPGERRALTAGEIALGRTVFQDEIDWPKIRVLQGPKLGFGAMVPLGRTIVFSKWTAARDFAQSSVDEQGWFVHELMHVWQAAHGVVLAGAKLGALGKGAYAYKPNPAATLKHYNIERQAEIARHLYIARAGVSEPGQPPLGWLEEIWKKRRS</sequence>
<dbReference type="KEGG" id="tsv:DSM104635_02582"/>
<dbReference type="EMBL" id="CP047045">
    <property type="protein sequence ID" value="QGZ95731.1"/>
    <property type="molecule type" value="Genomic_DNA"/>
</dbReference>
<reference evidence="2" key="1">
    <citation type="submission" date="2019-12" db="EMBL/GenBank/DDBJ databases">
        <title>Complete genome of Terracaulis silvestris 0127_4.</title>
        <authorList>
            <person name="Vieira S."/>
            <person name="Riedel T."/>
            <person name="Sproer C."/>
            <person name="Pascual J."/>
            <person name="Boedeker C."/>
            <person name="Overmann J."/>
        </authorList>
    </citation>
    <scope>NUCLEOTIDE SEQUENCE [LARGE SCALE GENOMIC DNA]</scope>
    <source>
        <strain evidence="2">0127_4</strain>
    </source>
</reference>
<protein>
    <recommendedName>
        <fullName evidence="3">Type IV secretion protein Rhs</fullName>
    </recommendedName>
</protein>
<accession>A0A6I6MNN8</accession>
<proteinExistence type="predicted"/>
<dbReference type="AlphaFoldDB" id="A0A6I6MNN8"/>
<name>A0A6I6MNN8_9CAUL</name>
<dbReference type="Proteomes" id="UP000431269">
    <property type="component" value="Chromosome"/>
</dbReference>
<evidence type="ECO:0000313" key="1">
    <source>
        <dbReference type="EMBL" id="QGZ95731.1"/>
    </source>
</evidence>
<keyword evidence="2" id="KW-1185">Reference proteome</keyword>